<dbReference type="PANTHER" id="PTHR16166:SF141">
    <property type="entry name" value="INTERMEMBRANE LIPID TRANSFER PROTEIN VPS13D"/>
    <property type="match status" value="1"/>
</dbReference>
<comment type="caution">
    <text evidence="3">The sequence shown here is derived from an EMBL/GenBank/DDBJ whole genome shotgun (WGS) entry which is preliminary data.</text>
</comment>
<dbReference type="PANTHER" id="PTHR16166">
    <property type="entry name" value="VACUOLAR PROTEIN SORTING-ASSOCIATED PROTEIN VPS13"/>
    <property type="match status" value="1"/>
</dbReference>
<dbReference type="InterPro" id="IPR009543">
    <property type="entry name" value="VPS13_VAB"/>
</dbReference>
<gene>
    <name evidence="3" type="ORF">EB796_019945</name>
</gene>
<evidence type="ECO:0000259" key="1">
    <source>
        <dbReference type="Pfam" id="PF25033"/>
    </source>
</evidence>
<feature type="domain" description="Vacuolar protein sorting-associated protein 13 VPS13 adaptor binding" evidence="2">
    <location>
        <begin position="623"/>
        <end position="1009"/>
    </location>
</feature>
<protein>
    <recommendedName>
        <fullName evidence="5">Vacuolar protein sorting-associated protein 13 VPS13 adaptor binding domain-containing protein</fullName>
    </recommendedName>
</protein>
<evidence type="ECO:0000313" key="4">
    <source>
        <dbReference type="Proteomes" id="UP000593567"/>
    </source>
</evidence>
<dbReference type="GO" id="GO:0007005">
    <property type="term" value="P:mitochondrion organization"/>
    <property type="evidence" value="ECO:0007669"/>
    <property type="project" value="TreeGrafter"/>
</dbReference>
<feature type="domain" description="VPS13-like middle region" evidence="1">
    <location>
        <begin position="27"/>
        <end position="297"/>
    </location>
</feature>
<dbReference type="Pfam" id="PF25036">
    <property type="entry name" value="VPS13_VAB"/>
    <property type="match status" value="2"/>
</dbReference>
<evidence type="ECO:0000313" key="3">
    <source>
        <dbReference type="EMBL" id="KAF6021741.1"/>
    </source>
</evidence>
<dbReference type="OrthoDB" id="272810at2759"/>
<accession>A0A7J7J844</accession>
<dbReference type="InterPro" id="IPR056747">
    <property type="entry name" value="VPS13-like_M"/>
</dbReference>
<reference evidence="3" key="1">
    <citation type="submission" date="2020-06" db="EMBL/GenBank/DDBJ databases">
        <title>Draft genome of Bugula neritina, a colonial animal packing powerful symbionts and potential medicines.</title>
        <authorList>
            <person name="Rayko M."/>
        </authorList>
    </citation>
    <scope>NUCLEOTIDE SEQUENCE [LARGE SCALE GENOMIC DNA]</scope>
    <source>
        <strain evidence="3">Kwan_BN1</strain>
    </source>
</reference>
<evidence type="ECO:0008006" key="5">
    <source>
        <dbReference type="Google" id="ProtNLM"/>
    </source>
</evidence>
<dbReference type="GO" id="GO:0006623">
    <property type="term" value="P:protein targeting to vacuole"/>
    <property type="evidence" value="ECO:0007669"/>
    <property type="project" value="TreeGrafter"/>
</dbReference>
<dbReference type="Proteomes" id="UP000593567">
    <property type="component" value="Unassembled WGS sequence"/>
</dbReference>
<dbReference type="InterPro" id="IPR026847">
    <property type="entry name" value="VPS13"/>
</dbReference>
<dbReference type="AlphaFoldDB" id="A0A7J7J844"/>
<proteinExistence type="predicted"/>
<dbReference type="Pfam" id="PF25033">
    <property type="entry name" value="VPS13_M"/>
    <property type="match status" value="1"/>
</dbReference>
<name>A0A7J7J844_BUGNE</name>
<organism evidence="3 4">
    <name type="scientific">Bugula neritina</name>
    <name type="common">Brown bryozoan</name>
    <name type="synonym">Sertularia neritina</name>
    <dbReference type="NCBI Taxonomy" id="10212"/>
    <lineage>
        <taxon>Eukaryota</taxon>
        <taxon>Metazoa</taxon>
        <taxon>Spiralia</taxon>
        <taxon>Lophotrochozoa</taxon>
        <taxon>Bryozoa</taxon>
        <taxon>Gymnolaemata</taxon>
        <taxon>Cheilostomatida</taxon>
        <taxon>Flustrina</taxon>
        <taxon>Buguloidea</taxon>
        <taxon>Bugulidae</taxon>
        <taxon>Bugula</taxon>
    </lineage>
</organism>
<dbReference type="GO" id="GO:0045053">
    <property type="term" value="P:protein retention in Golgi apparatus"/>
    <property type="evidence" value="ECO:0007669"/>
    <property type="project" value="TreeGrafter"/>
</dbReference>
<feature type="domain" description="Vacuolar protein sorting-associated protein 13 VPS13 adaptor binding" evidence="2">
    <location>
        <begin position="384"/>
        <end position="464"/>
    </location>
</feature>
<sequence length="1018" mass="113591">MICGQGKVSQTVAPSLASLALEENAEDAKLELKLNLTDTELVLVEDVSRNNSSSIILKTTAICHYQPYNESRPVICNLQKMELFSCSMCAESSTALSIIDPFDVMIELVKRESAAQDSSHLSYQLEVGVSVLCVRFSYSDLLLFQRILNSQQFNLVLSDKTSSSDQKLTQAKDDAESTSSLMAAVSSMEVNTDRLSLCLINDCADMDIPLFELHLNDTSIGQVSFEEPIAGTLSLKFGLDYYNRLLSGWEPMVEPWMMNISWDGNLMSNENVDVKVRTTDVVNLNVTSAVLDMMQQMNQIWSSLPGSSDGSSSASPITSNRESFVPYSLKNQTGRTLLFAIVTKTDGTVSLPTSWCEVLHGQTKPFSCISSQNKQRHQDTHESTDHRLVVMVEGWQKTSAISIDKVGLFFRTIFTDEHSKSVPKIVASRIVFDIKCMENASKCITVKSPITLRNYTSQDIEMRMESILDSEIVMSHHYVSPCLTIMSHHHVSPSHPIITFHHYISPSRLTITSRHHISPFSMCMSHAKELPTPRCYQLTLPSHSPLAFLFSCLWFRPAGNEMLTYTNSPISCQGIKLEKGGVKSTSLVSDSLLDSAQSFRLSAMVKKEPYPEEAVMETLGPNTLYQPGHTVTLLPPLTIVNLLPVDLGYLVNHSTHSGKLRPGKEVVLHQVNFYTILIFSNSLKLDLAADGYHKGGALNINSSASDHVLNVRVYDASDRLLLLEARITRQAVGSVKVVISVKYWMINHTGLPLVFKQVGAKSTSSGQFEENEIARSMAPLMFSFSENEQPDLCSMRLGTVVHPTSKPSWCHRFSLDNGNHVRRLRVARSDGRPEWVYNIGIEVNKAVRKYEDTTMVTLVPYNKVINKSSHRIAFTQKVFTQSDNNSTFHASLPGASHAYHWPRHDLDQLLCIKILDVPSTLWSGGFRIDQLNSIVINIRNSENSDCILMKIETVLQGSTFTTVIADASDIPPPLKIENYTDLSLKFWQTNITDEAFRTTVKPKSCVAYAGTNQLWPQL</sequence>
<dbReference type="EMBL" id="VXIV02002968">
    <property type="protein sequence ID" value="KAF6021741.1"/>
    <property type="molecule type" value="Genomic_DNA"/>
</dbReference>
<keyword evidence="4" id="KW-1185">Reference proteome</keyword>
<evidence type="ECO:0000259" key="2">
    <source>
        <dbReference type="Pfam" id="PF25036"/>
    </source>
</evidence>